<evidence type="ECO:0000256" key="4">
    <source>
        <dbReference type="ARBA" id="ARBA00023157"/>
    </source>
</evidence>
<dbReference type="PANTHER" id="PTHR11407">
    <property type="entry name" value="LYSOZYME C"/>
    <property type="match status" value="1"/>
</dbReference>
<evidence type="ECO:0000313" key="7">
    <source>
        <dbReference type="EMBL" id="CAL1289123.1"/>
    </source>
</evidence>
<dbReference type="Pfam" id="PF00062">
    <property type="entry name" value="Lys"/>
    <property type="match status" value="1"/>
</dbReference>
<dbReference type="GO" id="GO:0003796">
    <property type="term" value="F:lysozyme activity"/>
    <property type="evidence" value="ECO:0007669"/>
    <property type="project" value="UniProtKB-EC"/>
</dbReference>
<dbReference type="GO" id="GO:0031640">
    <property type="term" value="P:killing of cells of another organism"/>
    <property type="evidence" value="ECO:0007669"/>
    <property type="project" value="UniProtKB-KW"/>
</dbReference>
<dbReference type="AlphaFoldDB" id="A0AAV2AYM4"/>
<organism evidence="7 8">
    <name type="scientific">Larinioides sclopetarius</name>
    <dbReference type="NCBI Taxonomy" id="280406"/>
    <lineage>
        <taxon>Eukaryota</taxon>
        <taxon>Metazoa</taxon>
        <taxon>Ecdysozoa</taxon>
        <taxon>Arthropoda</taxon>
        <taxon>Chelicerata</taxon>
        <taxon>Arachnida</taxon>
        <taxon>Araneae</taxon>
        <taxon>Araneomorphae</taxon>
        <taxon>Entelegynae</taxon>
        <taxon>Araneoidea</taxon>
        <taxon>Araneidae</taxon>
        <taxon>Larinioides</taxon>
    </lineage>
</organism>
<reference evidence="7 8" key="1">
    <citation type="submission" date="2024-04" db="EMBL/GenBank/DDBJ databases">
        <authorList>
            <person name="Rising A."/>
            <person name="Reimegard J."/>
            <person name="Sonavane S."/>
            <person name="Akerstrom W."/>
            <person name="Nylinder S."/>
            <person name="Hedman E."/>
            <person name="Kallberg Y."/>
        </authorList>
    </citation>
    <scope>NUCLEOTIDE SEQUENCE [LARGE SCALE GENOMIC DNA]</scope>
</reference>
<sequence>MWKSSVVLFVLSCLLLEPVTGIVVNPCSVADVFVNQLGVTKQNAAKWVCLAKFASGFNTKALGATDKNGNDYFGLFQINDNYCKKGTKKSCGVSCTGLLYRACLRQYTS</sequence>
<feature type="chain" id="PRO_5043651489" description="lysozyme" evidence="6">
    <location>
        <begin position="22"/>
        <end position="109"/>
    </location>
</feature>
<name>A0AAV2AYM4_9ARAC</name>
<dbReference type="GO" id="GO:0042742">
    <property type="term" value="P:defense response to bacterium"/>
    <property type="evidence" value="ECO:0007669"/>
    <property type="project" value="UniProtKB-KW"/>
</dbReference>
<dbReference type="InterPro" id="IPR001916">
    <property type="entry name" value="Glyco_hydro_22"/>
</dbReference>
<dbReference type="EMBL" id="CAXIEN010000243">
    <property type="protein sequence ID" value="CAL1289123.1"/>
    <property type="molecule type" value="Genomic_DNA"/>
</dbReference>
<gene>
    <name evidence="7" type="ORF">LARSCL_LOCUS15748</name>
</gene>
<protein>
    <recommendedName>
        <fullName evidence="2">lysozyme</fullName>
        <ecNumber evidence="2">3.2.1.17</ecNumber>
    </recommendedName>
</protein>
<dbReference type="SUPFAM" id="SSF53955">
    <property type="entry name" value="Lysozyme-like"/>
    <property type="match status" value="1"/>
</dbReference>
<dbReference type="Proteomes" id="UP001497382">
    <property type="component" value="Unassembled WGS sequence"/>
</dbReference>
<keyword evidence="3" id="KW-0929">Antimicrobial</keyword>
<dbReference type="EC" id="3.2.1.17" evidence="2"/>
<keyword evidence="8" id="KW-1185">Reference proteome</keyword>
<keyword evidence="5" id="KW-0326">Glycosidase</keyword>
<evidence type="ECO:0000313" key="8">
    <source>
        <dbReference type="Proteomes" id="UP001497382"/>
    </source>
</evidence>
<evidence type="ECO:0000256" key="5">
    <source>
        <dbReference type="ARBA" id="ARBA00023295"/>
    </source>
</evidence>
<evidence type="ECO:0000256" key="2">
    <source>
        <dbReference type="ARBA" id="ARBA00012732"/>
    </source>
</evidence>
<evidence type="ECO:0000256" key="1">
    <source>
        <dbReference type="ARBA" id="ARBA00000632"/>
    </source>
</evidence>
<comment type="caution">
    <text evidence="7">The sequence shown here is derived from an EMBL/GenBank/DDBJ whole genome shotgun (WGS) entry which is preliminary data.</text>
</comment>
<keyword evidence="6" id="KW-0732">Signal</keyword>
<keyword evidence="4" id="KW-1015">Disulfide bond</keyword>
<comment type="catalytic activity">
    <reaction evidence="1">
        <text>Hydrolysis of (1-&gt;4)-beta-linkages between N-acetylmuramic acid and N-acetyl-D-glucosamine residues in a peptidoglycan and between N-acetyl-D-glucosamine residues in chitodextrins.</text>
        <dbReference type="EC" id="3.2.1.17"/>
    </reaction>
</comment>
<dbReference type="Gene3D" id="1.10.530.10">
    <property type="match status" value="1"/>
</dbReference>
<dbReference type="SMART" id="SM00263">
    <property type="entry name" value="LYZ1"/>
    <property type="match status" value="1"/>
</dbReference>
<keyword evidence="3" id="KW-0081">Bacteriolytic enzyme</keyword>
<accession>A0AAV2AYM4</accession>
<evidence type="ECO:0000256" key="3">
    <source>
        <dbReference type="ARBA" id="ARBA00022638"/>
    </source>
</evidence>
<keyword evidence="5" id="KW-0378">Hydrolase</keyword>
<evidence type="ECO:0000256" key="6">
    <source>
        <dbReference type="SAM" id="SignalP"/>
    </source>
</evidence>
<proteinExistence type="predicted"/>
<feature type="signal peptide" evidence="6">
    <location>
        <begin position="1"/>
        <end position="21"/>
    </location>
</feature>
<dbReference type="PROSITE" id="PS51348">
    <property type="entry name" value="GLYCOSYL_HYDROL_F22_2"/>
    <property type="match status" value="1"/>
</dbReference>
<dbReference type="InterPro" id="IPR023346">
    <property type="entry name" value="Lysozyme-like_dom_sf"/>
</dbReference>
<dbReference type="PANTHER" id="PTHR11407:SF63">
    <property type="entry name" value="LYSOZYME C"/>
    <property type="match status" value="1"/>
</dbReference>